<keyword evidence="1" id="KW-0812">Transmembrane</keyword>
<dbReference type="Ensembl" id="ENSCCNT00000010272.1">
    <property type="protein sequence ID" value="ENSCCNP00000007769.1"/>
    <property type="gene ID" value="ENSCCNG00000008249.1"/>
</dbReference>
<reference evidence="2" key="1">
    <citation type="submission" date="2023-09" db="UniProtKB">
        <authorList>
            <consortium name="Ensembl"/>
        </authorList>
    </citation>
    <scope>IDENTIFICATION</scope>
</reference>
<evidence type="ECO:0000313" key="2">
    <source>
        <dbReference type="Ensembl" id="ENSCCNP00000007769.1"/>
    </source>
</evidence>
<evidence type="ECO:0000256" key="1">
    <source>
        <dbReference type="SAM" id="Phobius"/>
    </source>
</evidence>
<accession>A0A8C0WDU0</accession>
<sequence>MCYFCCIFLFLNFLIFFIVLLFICAYKAWVISPPCPHPLPYHPLRPSLSPPPPQYPEQKLKICRHICGCSYSTICMLCGLAQQVEKQSEFFIVQNTVLVSCNLRKIVILS</sequence>
<keyword evidence="1" id="KW-1133">Transmembrane helix</keyword>
<name>A0A8C0WDU0_CASCN</name>
<proteinExistence type="predicted"/>
<organism evidence="2">
    <name type="scientific">Castor canadensis</name>
    <name type="common">American beaver</name>
    <dbReference type="NCBI Taxonomy" id="51338"/>
    <lineage>
        <taxon>Eukaryota</taxon>
        <taxon>Metazoa</taxon>
        <taxon>Chordata</taxon>
        <taxon>Craniata</taxon>
        <taxon>Vertebrata</taxon>
        <taxon>Euteleostomi</taxon>
        <taxon>Mammalia</taxon>
        <taxon>Eutheria</taxon>
        <taxon>Euarchontoglires</taxon>
        <taxon>Glires</taxon>
        <taxon>Rodentia</taxon>
        <taxon>Castorimorpha</taxon>
        <taxon>Castoridae</taxon>
        <taxon>Castor</taxon>
    </lineage>
</organism>
<feature type="transmembrane region" description="Helical" evidence="1">
    <location>
        <begin position="7"/>
        <end position="29"/>
    </location>
</feature>
<keyword evidence="1" id="KW-0472">Membrane</keyword>
<dbReference type="AlphaFoldDB" id="A0A8C0WDU0"/>
<protein>
    <submittedName>
        <fullName evidence="2">Uncharacterized protein</fullName>
    </submittedName>
</protein>